<name>A0A7D5TDM6_9EURY</name>
<dbReference type="SUPFAM" id="SSF48317">
    <property type="entry name" value="Acid phosphatase/Vanadium-dependent haloperoxidase"/>
    <property type="match status" value="1"/>
</dbReference>
<dbReference type="KEGG" id="hpel:HZS54_21610"/>
<proteinExistence type="predicted"/>
<feature type="transmembrane region" description="Helical" evidence="1">
    <location>
        <begin position="249"/>
        <end position="268"/>
    </location>
</feature>
<dbReference type="GeneID" id="56085245"/>
<dbReference type="InterPro" id="IPR036938">
    <property type="entry name" value="PAP2/HPO_sf"/>
</dbReference>
<accession>A0A7D5TDM6</accession>
<feature type="transmembrane region" description="Helical" evidence="1">
    <location>
        <begin position="223"/>
        <end position="243"/>
    </location>
</feature>
<feature type="transmembrane region" description="Helical" evidence="1">
    <location>
        <begin position="171"/>
        <end position="188"/>
    </location>
</feature>
<dbReference type="OrthoDB" id="242329at2157"/>
<dbReference type="RefSeq" id="WP_179919171.1">
    <property type="nucleotide sequence ID" value="NZ_CP058909.1"/>
</dbReference>
<keyword evidence="4" id="KW-1185">Reference proteome</keyword>
<evidence type="ECO:0000259" key="2">
    <source>
        <dbReference type="SMART" id="SM00014"/>
    </source>
</evidence>
<dbReference type="SMART" id="SM00014">
    <property type="entry name" value="acidPPc"/>
    <property type="match status" value="1"/>
</dbReference>
<dbReference type="InterPro" id="IPR000326">
    <property type="entry name" value="PAP2/HPO"/>
</dbReference>
<dbReference type="Gene3D" id="1.20.144.10">
    <property type="entry name" value="Phosphatidic acid phosphatase type 2/haloperoxidase"/>
    <property type="match status" value="1"/>
</dbReference>
<feature type="transmembrane region" description="Helical" evidence="1">
    <location>
        <begin position="56"/>
        <end position="76"/>
    </location>
</feature>
<dbReference type="EMBL" id="CP058909">
    <property type="protein sequence ID" value="QLH84073.1"/>
    <property type="molecule type" value="Genomic_DNA"/>
</dbReference>
<reference evidence="3 4" key="1">
    <citation type="submission" date="2020-07" db="EMBL/GenBank/DDBJ databases">
        <title>Halosimplex litoreum sp. nov. and Halosimplex rubrum sp. nov., isolated from different salt environments.</title>
        <authorList>
            <person name="Cui H."/>
        </authorList>
    </citation>
    <scope>NUCLEOTIDE SEQUENCE [LARGE SCALE GENOMIC DNA]</scope>
    <source>
        <strain evidence="3 4">R2</strain>
    </source>
</reference>
<keyword evidence="1" id="KW-0812">Transmembrane</keyword>
<keyword evidence="1" id="KW-1133">Transmembrane helix</keyword>
<gene>
    <name evidence="3" type="ORF">HZS54_21610</name>
</gene>
<dbReference type="Pfam" id="PF01569">
    <property type="entry name" value="PAP2"/>
    <property type="match status" value="1"/>
</dbReference>
<feature type="transmembrane region" description="Helical" evidence="1">
    <location>
        <begin position="194"/>
        <end position="211"/>
    </location>
</feature>
<feature type="domain" description="Phosphatidic acid phosphatase type 2/haloperoxidase" evidence="2">
    <location>
        <begin position="53"/>
        <end position="162"/>
    </location>
</feature>
<sequence length="278" mass="27710">MPGSVVLQTLGDAVRAAVPSWLVPAFRGVTRLGNLGVFLVAFALDYWFVDRERGAHAIGVVVGGMALLTALKYFFAAPRPPASVNLVPTGGHSFPSGHAMGATVAYGALAVDLDIGSARVRYAAAGALVSLIALSRVVLGVHFVRDVLAGIAFGVVFLAVAFGVTGRDPRLAFLLAIAVALLAVAVSGASRDGVGLLGLAVGAAVAWELAGDGTTVEQPLWRAALVGGLLPVLAGLGFVALVVDPPPAAVFALTVALGAGLLAPPALLGGPSDATAAG</sequence>
<evidence type="ECO:0000313" key="3">
    <source>
        <dbReference type="EMBL" id="QLH84073.1"/>
    </source>
</evidence>
<evidence type="ECO:0000256" key="1">
    <source>
        <dbReference type="SAM" id="Phobius"/>
    </source>
</evidence>
<dbReference type="Proteomes" id="UP000509346">
    <property type="component" value="Chromosome"/>
</dbReference>
<organism evidence="3 4">
    <name type="scientific">Halosimplex pelagicum</name>
    <dbReference type="NCBI Taxonomy" id="869886"/>
    <lineage>
        <taxon>Archaea</taxon>
        <taxon>Methanobacteriati</taxon>
        <taxon>Methanobacteriota</taxon>
        <taxon>Stenosarchaea group</taxon>
        <taxon>Halobacteria</taxon>
        <taxon>Halobacteriales</taxon>
        <taxon>Haloarculaceae</taxon>
        <taxon>Halosimplex</taxon>
    </lineage>
</organism>
<keyword evidence="1" id="KW-0472">Membrane</keyword>
<feature type="transmembrane region" description="Helical" evidence="1">
    <location>
        <begin position="122"/>
        <end position="141"/>
    </location>
</feature>
<evidence type="ECO:0000313" key="4">
    <source>
        <dbReference type="Proteomes" id="UP000509346"/>
    </source>
</evidence>
<protein>
    <submittedName>
        <fullName evidence="3">Phosphatase PAP2 family protein</fullName>
    </submittedName>
</protein>
<feature type="transmembrane region" description="Helical" evidence="1">
    <location>
        <begin position="32"/>
        <end position="49"/>
    </location>
</feature>
<dbReference type="PANTHER" id="PTHR14969:SF13">
    <property type="entry name" value="AT30094P"/>
    <property type="match status" value="1"/>
</dbReference>
<feature type="transmembrane region" description="Helical" evidence="1">
    <location>
        <begin position="147"/>
        <end position="164"/>
    </location>
</feature>
<dbReference type="AlphaFoldDB" id="A0A7D5TDM6"/>
<dbReference type="PANTHER" id="PTHR14969">
    <property type="entry name" value="SPHINGOSINE-1-PHOSPHATE PHOSPHOHYDROLASE"/>
    <property type="match status" value="1"/>
</dbReference>